<dbReference type="RefSeq" id="WP_177157194.1">
    <property type="nucleotide sequence ID" value="NZ_JABCJE010000002.1"/>
</dbReference>
<proteinExistence type="predicted"/>
<dbReference type="Gene3D" id="3.90.1140.10">
    <property type="entry name" value="Cyclic phosphodiesterase"/>
    <property type="match status" value="1"/>
</dbReference>
<dbReference type="Proteomes" id="UP000592216">
    <property type="component" value="Unassembled WGS sequence"/>
</dbReference>
<comment type="caution">
    <text evidence="1">The sequence shown here is derived from an EMBL/GenBank/DDBJ whole genome shotgun (WGS) entry which is preliminary data.</text>
</comment>
<reference evidence="1 2" key="1">
    <citation type="submission" date="2020-04" db="EMBL/GenBank/DDBJ databases">
        <title>Donghicola sp., a member of the Rhodobacteraceae family isolated from mangrove forest in Thailand.</title>
        <authorList>
            <person name="Charoenyingcharoen P."/>
            <person name="Yukphan P."/>
        </authorList>
    </citation>
    <scope>NUCLEOTIDE SEQUENCE [LARGE SCALE GENOMIC DNA]</scope>
    <source>
        <strain evidence="1 2">B5-SW-15</strain>
    </source>
</reference>
<dbReference type="NCBIfam" id="TIGR03223">
    <property type="entry name" value="Phn_opern_protn"/>
    <property type="match status" value="1"/>
</dbReference>
<evidence type="ECO:0000313" key="1">
    <source>
        <dbReference type="EMBL" id="NVO23150.1"/>
    </source>
</evidence>
<dbReference type="EMBL" id="JABCJE010000002">
    <property type="protein sequence ID" value="NVO23150.1"/>
    <property type="molecule type" value="Genomic_DNA"/>
</dbReference>
<dbReference type="InterPro" id="IPR009389">
    <property type="entry name" value="DUF1045"/>
</dbReference>
<dbReference type="AlphaFoldDB" id="A0A850Q8S5"/>
<gene>
    <name evidence="1" type="ORF">HJ536_07265</name>
</gene>
<evidence type="ECO:0000313" key="2">
    <source>
        <dbReference type="Proteomes" id="UP000592216"/>
    </source>
</evidence>
<dbReference type="PIRSF" id="PIRSF033328">
    <property type="entry name" value="Phest_Mll4975"/>
    <property type="match status" value="1"/>
</dbReference>
<protein>
    <submittedName>
        <fullName evidence="1">DUF1045 domain-containing protein</fullName>
    </submittedName>
</protein>
<sequence>MQGFKRYAIYYHPEPSAFADFGKRWLGWDPVAGCDIPHPPYDLPMDQITKTPRKYGFHGTVKPPFRLARGVDIGALHVTAQALMAGLSPVRLEGLKLTRIGGFLALVPEGDTSELRTMAGKVVQALDAFRAPLTDADIARRNPARLTENQLELLHRWGYPYVMDEFRFHLTLTSRVTPELAEQTRALLDQELPELMPRPFKIRSLCLYGEADDGHFHMLHRYPFGG</sequence>
<name>A0A850Q8S5_9RHOB</name>
<organism evidence="1 2">
    <name type="scientific">Donghicola mangrovi</name>
    <dbReference type="NCBI Taxonomy" id="2729614"/>
    <lineage>
        <taxon>Bacteria</taxon>
        <taxon>Pseudomonadati</taxon>
        <taxon>Pseudomonadota</taxon>
        <taxon>Alphaproteobacteria</taxon>
        <taxon>Rhodobacterales</taxon>
        <taxon>Roseobacteraceae</taxon>
        <taxon>Donghicola</taxon>
    </lineage>
</organism>
<accession>A0A850Q8S5</accession>
<dbReference type="Pfam" id="PF06299">
    <property type="entry name" value="DUF1045"/>
    <property type="match status" value="1"/>
</dbReference>